<keyword evidence="2" id="KW-0808">Transferase</keyword>
<sequence length="236" mass="25849">MQRDTIGIEEMDRPDCDPVLLERTYAQFPLVNRCVAGWRSVYLKLVRPVLPRNRTATILDIGCGGGDIALALLRWAQADGYSVKVTGIDPDPRAHDFAIRAVAVAGLGPGELELRRAMSAELVAEKQVFDVVISNHVLHHLDPMQLAGILADSQLLAGSLAIHSDINRRRSALLFFGLATAPLAGSSLIRRDGLLSIRRSYTTEELAALLPRGWHAHAAGLYRNLAIWHAPQRTGQ</sequence>
<comment type="caution">
    <text evidence="5">The sequence shown here is derived from an EMBL/GenBank/DDBJ whole genome shotgun (WGS) entry which is preliminary data.</text>
</comment>
<dbReference type="GO" id="GO:0008168">
    <property type="term" value="F:methyltransferase activity"/>
    <property type="evidence" value="ECO:0007669"/>
    <property type="project" value="UniProtKB-KW"/>
</dbReference>
<keyword evidence="1 5" id="KW-0489">Methyltransferase</keyword>
<dbReference type="Proteomes" id="UP000746595">
    <property type="component" value="Unassembled WGS sequence"/>
</dbReference>
<dbReference type="Pfam" id="PF13649">
    <property type="entry name" value="Methyltransf_25"/>
    <property type="match status" value="1"/>
</dbReference>
<evidence type="ECO:0000256" key="2">
    <source>
        <dbReference type="ARBA" id="ARBA00022679"/>
    </source>
</evidence>
<dbReference type="GO" id="GO:0032259">
    <property type="term" value="P:methylation"/>
    <property type="evidence" value="ECO:0007669"/>
    <property type="project" value="UniProtKB-KW"/>
</dbReference>
<evidence type="ECO:0000256" key="3">
    <source>
        <dbReference type="ARBA" id="ARBA00022691"/>
    </source>
</evidence>
<reference evidence="5 6" key="1">
    <citation type="submission" date="2020-04" db="EMBL/GenBank/DDBJ databases">
        <title>Paeniglutamicibacter sp. ANT13_2, a novel actinomycete isolated from sediment in Antarctica.</title>
        <authorList>
            <person name="Sakdapetsiri C."/>
            <person name="Pinyakong O."/>
        </authorList>
    </citation>
    <scope>NUCLEOTIDE SEQUENCE [LARGE SCALE GENOMIC DNA]</scope>
    <source>
        <strain evidence="5 6">ANT13_2</strain>
    </source>
</reference>
<name>A0ABX1G6W9_9MICC</name>
<dbReference type="SUPFAM" id="SSF53335">
    <property type="entry name" value="S-adenosyl-L-methionine-dependent methyltransferases"/>
    <property type="match status" value="1"/>
</dbReference>
<evidence type="ECO:0000259" key="4">
    <source>
        <dbReference type="Pfam" id="PF13649"/>
    </source>
</evidence>
<evidence type="ECO:0000313" key="6">
    <source>
        <dbReference type="Proteomes" id="UP000746595"/>
    </source>
</evidence>
<feature type="domain" description="Methyltransferase" evidence="4">
    <location>
        <begin position="58"/>
        <end position="151"/>
    </location>
</feature>
<dbReference type="InterPro" id="IPR041698">
    <property type="entry name" value="Methyltransf_25"/>
</dbReference>
<dbReference type="CDD" id="cd02440">
    <property type="entry name" value="AdoMet_MTases"/>
    <property type="match status" value="1"/>
</dbReference>
<dbReference type="PANTHER" id="PTHR43464:SF19">
    <property type="entry name" value="UBIQUINONE BIOSYNTHESIS O-METHYLTRANSFERASE, MITOCHONDRIAL"/>
    <property type="match status" value="1"/>
</dbReference>
<organism evidence="5 6">
    <name type="scientific">Paeniglutamicibacter terrestris</name>
    <dbReference type="NCBI Taxonomy" id="2723403"/>
    <lineage>
        <taxon>Bacteria</taxon>
        <taxon>Bacillati</taxon>
        <taxon>Actinomycetota</taxon>
        <taxon>Actinomycetes</taxon>
        <taxon>Micrococcales</taxon>
        <taxon>Micrococcaceae</taxon>
        <taxon>Paeniglutamicibacter</taxon>
    </lineage>
</organism>
<keyword evidence="6" id="KW-1185">Reference proteome</keyword>
<keyword evidence="3" id="KW-0949">S-adenosyl-L-methionine</keyword>
<accession>A0ABX1G6W9</accession>
<dbReference type="EMBL" id="JAAWVT010000006">
    <property type="protein sequence ID" value="NKG21758.1"/>
    <property type="molecule type" value="Genomic_DNA"/>
</dbReference>
<dbReference type="Gene3D" id="3.40.50.150">
    <property type="entry name" value="Vaccinia Virus protein VP39"/>
    <property type="match status" value="1"/>
</dbReference>
<evidence type="ECO:0000313" key="5">
    <source>
        <dbReference type="EMBL" id="NKG21758.1"/>
    </source>
</evidence>
<dbReference type="NCBIfam" id="NF004851">
    <property type="entry name" value="PRK06202.1"/>
    <property type="match status" value="1"/>
</dbReference>
<protein>
    <submittedName>
        <fullName evidence="5">Methyltransferase domain-containing protein</fullName>
    </submittedName>
</protein>
<proteinExistence type="predicted"/>
<gene>
    <name evidence="5" type="ORF">HED64_13705</name>
</gene>
<dbReference type="InterPro" id="IPR029063">
    <property type="entry name" value="SAM-dependent_MTases_sf"/>
</dbReference>
<dbReference type="PANTHER" id="PTHR43464">
    <property type="entry name" value="METHYLTRANSFERASE"/>
    <property type="match status" value="1"/>
</dbReference>
<dbReference type="RefSeq" id="WP_168152585.1">
    <property type="nucleotide sequence ID" value="NZ_JAAWVT010000006.1"/>
</dbReference>
<evidence type="ECO:0000256" key="1">
    <source>
        <dbReference type="ARBA" id="ARBA00022603"/>
    </source>
</evidence>